<dbReference type="InterPro" id="IPR046259">
    <property type="entry name" value="DUF6292"/>
</dbReference>
<dbReference type="Pfam" id="PF19809">
    <property type="entry name" value="DUF6292"/>
    <property type="match status" value="1"/>
</dbReference>
<organism evidence="2 3">
    <name type="scientific">Crossiella cryophila</name>
    <dbReference type="NCBI Taxonomy" id="43355"/>
    <lineage>
        <taxon>Bacteria</taxon>
        <taxon>Bacillati</taxon>
        <taxon>Actinomycetota</taxon>
        <taxon>Actinomycetes</taxon>
        <taxon>Pseudonocardiales</taxon>
        <taxon>Pseudonocardiaceae</taxon>
        <taxon>Crossiella</taxon>
    </lineage>
</organism>
<sequence length="191" mass="19708">MSASPRPASTGFAEARAHASRVEFGQQVRAARTVACHATDPQDRHDLLAMLGLPNPEPTPEPPPLSQALSSYVHAVAAALGVSTDGALCEVTDTATAYLALTRRWPGLPGHDLMLTWTERHGWLVAVETDPAETPVVIASLGADLTPAPALVARFVTDALAGGATAVGSPGPVADADRRGLAERMAAHSVG</sequence>
<dbReference type="AlphaFoldDB" id="A0A7W7FW11"/>
<dbReference type="Proteomes" id="UP000533598">
    <property type="component" value="Unassembled WGS sequence"/>
</dbReference>
<reference evidence="2 3" key="1">
    <citation type="submission" date="2020-08" db="EMBL/GenBank/DDBJ databases">
        <title>Sequencing the genomes of 1000 actinobacteria strains.</title>
        <authorList>
            <person name="Klenk H.-P."/>
        </authorList>
    </citation>
    <scope>NUCLEOTIDE SEQUENCE [LARGE SCALE GENOMIC DNA]</scope>
    <source>
        <strain evidence="2 3">DSM 44230</strain>
    </source>
</reference>
<dbReference type="EMBL" id="JACHMH010000001">
    <property type="protein sequence ID" value="MBB4679807.1"/>
    <property type="molecule type" value="Genomic_DNA"/>
</dbReference>
<evidence type="ECO:0000313" key="3">
    <source>
        <dbReference type="Proteomes" id="UP000533598"/>
    </source>
</evidence>
<proteinExistence type="predicted"/>
<name>A0A7W7FW11_9PSEU</name>
<evidence type="ECO:0000259" key="1">
    <source>
        <dbReference type="Pfam" id="PF19809"/>
    </source>
</evidence>
<evidence type="ECO:0000313" key="2">
    <source>
        <dbReference type="EMBL" id="MBB4679807.1"/>
    </source>
</evidence>
<accession>A0A7W7FW11</accession>
<gene>
    <name evidence="2" type="ORF">HNR67_005925</name>
</gene>
<keyword evidence="3" id="KW-1185">Reference proteome</keyword>
<protein>
    <recommendedName>
        <fullName evidence="1">DUF6292 domain-containing protein</fullName>
    </recommendedName>
</protein>
<feature type="domain" description="DUF6292" evidence="1">
    <location>
        <begin position="72"/>
        <end position="158"/>
    </location>
</feature>
<dbReference type="RefSeq" id="WP_185005510.1">
    <property type="nucleotide sequence ID" value="NZ_BAAAUI010000043.1"/>
</dbReference>
<comment type="caution">
    <text evidence="2">The sequence shown here is derived from an EMBL/GenBank/DDBJ whole genome shotgun (WGS) entry which is preliminary data.</text>
</comment>